<comment type="caution">
    <text evidence="1">The sequence shown here is derived from an EMBL/GenBank/DDBJ whole genome shotgun (WGS) entry which is preliminary data.</text>
</comment>
<sequence>MGSTSARSARAYTRELDIADLTHKKSRMRDLFIFSDDDLISVISLHKDALVIIAVVSDFNINRILVDTRSEADILYYNAFLKMDFTNDMLRPSVYSLTGFIDDLVVELRLATMPSSGAHPYTRQCYAIKLGLNKKKTKGESFAPPTRDLGEEDKQKEIAEGKKKVSIQSIILDNLRTTSSRIVAL</sequence>
<evidence type="ECO:0000313" key="2">
    <source>
        <dbReference type="Proteomes" id="UP001141806"/>
    </source>
</evidence>
<dbReference type="Proteomes" id="UP001141806">
    <property type="component" value="Unassembled WGS sequence"/>
</dbReference>
<dbReference type="AlphaFoldDB" id="A0A9Q0H5X9"/>
<dbReference type="OrthoDB" id="1752268at2759"/>
<dbReference type="PANTHER" id="PTHR33240">
    <property type="entry name" value="OS08G0508500 PROTEIN"/>
    <property type="match status" value="1"/>
</dbReference>
<evidence type="ECO:0000313" key="1">
    <source>
        <dbReference type="EMBL" id="KAJ4958152.1"/>
    </source>
</evidence>
<reference evidence="1" key="1">
    <citation type="journal article" date="2023" name="Plant J.">
        <title>The genome of the king protea, Protea cynaroides.</title>
        <authorList>
            <person name="Chang J."/>
            <person name="Duong T.A."/>
            <person name="Schoeman C."/>
            <person name="Ma X."/>
            <person name="Roodt D."/>
            <person name="Barker N."/>
            <person name="Li Z."/>
            <person name="Van de Peer Y."/>
            <person name="Mizrachi E."/>
        </authorList>
    </citation>
    <scope>NUCLEOTIDE SEQUENCE</scope>
    <source>
        <tissue evidence="1">Young leaves</tissue>
    </source>
</reference>
<keyword evidence="2" id="KW-1185">Reference proteome</keyword>
<gene>
    <name evidence="1" type="ORF">NE237_025263</name>
</gene>
<organism evidence="1 2">
    <name type="scientific">Protea cynaroides</name>
    <dbReference type="NCBI Taxonomy" id="273540"/>
    <lineage>
        <taxon>Eukaryota</taxon>
        <taxon>Viridiplantae</taxon>
        <taxon>Streptophyta</taxon>
        <taxon>Embryophyta</taxon>
        <taxon>Tracheophyta</taxon>
        <taxon>Spermatophyta</taxon>
        <taxon>Magnoliopsida</taxon>
        <taxon>Proteales</taxon>
        <taxon>Proteaceae</taxon>
        <taxon>Protea</taxon>
    </lineage>
</organism>
<protein>
    <submittedName>
        <fullName evidence="1">Uncharacterized protein</fullName>
    </submittedName>
</protein>
<dbReference type="EMBL" id="JAMYWD010000010">
    <property type="protein sequence ID" value="KAJ4958152.1"/>
    <property type="molecule type" value="Genomic_DNA"/>
</dbReference>
<dbReference type="PANTHER" id="PTHR33240:SF15">
    <property type="entry name" value="GAG-PRO-LIKE PROTEIN"/>
    <property type="match status" value="1"/>
</dbReference>
<proteinExistence type="predicted"/>
<accession>A0A9Q0H5X9</accession>
<name>A0A9Q0H5X9_9MAGN</name>